<dbReference type="InterPro" id="IPR027417">
    <property type="entry name" value="P-loop_NTPase"/>
</dbReference>
<dbReference type="SUPFAM" id="SSF52540">
    <property type="entry name" value="P-loop containing nucleoside triphosphate hydrolases"/>
    <property type="match status" value="2"/>
</dbReference>
<dbReference type="GO" id="GO:0016818">
    <property type="term" value="F:hydrolase activity, acting on acid anhydrides, in phosphorus-containing anhydrides"/>
    <property type="evidence" value="ECO:0007669"/>
    <property type="project" value="InterPro"/>
</dbReference>
<dbReference type="SMART" id="SM00487">
    <property type="entry name" value="DEXDc"/>
    <property type="match status" value="1"/>
</dbReference>
<evidence type="ECO:0000313" key="2">
    <source>
        <dbReference type="EMBL" id="TRV20270.1"/>
    </source>
</evidence>
<dbReference type="Proteomes" id="UP000320730">
    <property type="component" value="Unassembled WGS sequence"/>
</dbReference>
<dbReference type="EMBL" id="SFAN01000116">
    <property type="protein sequence ID" value="TRV20270.1"/>
    <property type="molecule type" value="Genomic_DNA"/>
</dbReference>
<evidence type="ECO:0000313" key="3">
    <source>
        <dbReference type="Proteomes" id="UP000320730"/>
    </source>
</evidence>
<keyword evidence="2" id="KW-0347">Helicase</keyword>
<dbReference type="Pfam" id="PF13307">
    <property type="entry name" value="Helicase_C_2"/>
    <property type="match status" value="1"/>
</dbReference>
<name>A0A552LJD0_9CHRO</name>
<dbReference type="InterPro" id="IPR014001">
    <property type="entry name" value="Helicase_ATP-bd"/>
</dbReference>
<sequence length="849" mass="94496">MIDFSKFSRPTGTSAPINPIEIFKRSPNVGNAPNDLWEGQAQALKGWHENRDKSDNLIVLNTGAGKSIVGVLIAQSLTNEDIGPVVFVCSTIDLVRQTAKECDRLGIKYTRRVKQSFDNDLYETGKAFCITTYQALFSPINAFVKDKAPKAVIFDDAHVGERMIRDAFSLVIRKDKHKNLFDSILKIVRPEFDAIGKAGNLSFVIDSVGQVGSTMCPPCTAFRNKEQIISALKAAKYSSDVELNFPTIQLYENLHNCAIFISSSAIEITPPFVPTGKFDFLGDGVRRVYLSATLEFETDFVRGFGRRQVNEIKPNNDAGNGERLIIFGDKLHPSLNKTKIVNNLKGKHKVLVSVPSYPDAKNWSSIASPPDVANFSEELEKFRSSASGVFILVSRIDGIDLPQDACRIMAIDGSPSGISLMERYLTETLQMNNLMATKMSTRITQLFGRINRGRSDYGVFILFGKDISSWLKREKNVALLPDLIRKQILLGLSLHDQMPFMEADNVFGLVKQVLEIRDGKRDEGWLKYYQETMQGLNFDSEIIESVKQRESKLAEGAQAETEFMTALWQGDVGSARRALEDVMDAVAAADARIAGWYSVWIGMTYEAEGDLISAGQHYRKARSRTSKWLNLPFTVDNFGATSETKPLSAIHAQLMSSNSQGPGALSDLSAKLKASLRKFKDPDLDADGHEEALRNLGELIGLESTRPDNEFEAGPDVIWHDPLTKYSLAMELKTKKAKPAVYFKKDIGQALNHVGWMRENRPDDKIDGVLVVGPNGKCDSQANPSDELYLVDMDTLSTLVESFIAKLDDFRGRITAERDSVISEFGSLSEWQLQGWLKNLNPIQLKALK</sequence>
<dbReference type="PROSITE" id="PS51192">
    <property type="entry name" value="HELICASE_ATP_BIND_1"/>
    <property type="match status" value="1"/>
</dbReference>
<proteinExistence type="predicted"/>
<keyword evidence="2" id="KW-0547">Nucleotide-binding</keyword>
<feature type="domain" description="Helicase ATP-binding" evidence="1">
    <location>
        <begin position="47"/>
        <end position="312"/>
    </location>
</feature>
<gene>
    <name evidence="2" type="ORF">EWV40_13770</name>
</gene>
<comment type="caution">
    <text evidence="2">The sequence shown here is derived from an EMBL/GenBank/DDBJ whole genome shotgun (WGS) entry which is preliminary data.</text>
</comment>
<dbReference type="AlphaFoldDB" id="A0A552LJD0"/>
<dbReference type="InterPro" id="IPR006555">
    <property type="entry name" value="ATP-dep_Helicase_C"/>
</dbReference>
<keyword evidence="2" id="KW-0378">Hydrolase</keyword>
<dbReference type="Gene3D" id="3.40.50.300">
    <property type="entry name" value="P-loop containing nucleotide triphosphate hydrolases"/>
    <property type="match status" value="2"/>
</dbReference>
<protein>
    <submittedName>
        <fullName evidence="2">Helicase</fullName>
    </submittedName>
</protein>
<reference evidence="2 3" key="1">
    <citation type="submission" date="2019-01" db="EMBL/GenBank/DDBJ databases">
        <title>Coherence of Microcystis species and biogeography revealed through population genomics.</title>
        <authorList>
            <person name="Perez-Carrascal O.M."/>
            <person name="Terrat Y."/>
            <person name="Giani A."/>
            <person name="Fortin N."/>
            <person name="Tromas N."/>
            <person name="Shapiro B.J."/>
        </authorList>
    </citation>
    <scope>NUCLEOTIDE SEQUENCE [LARGE SCALE GENOMIC DNA]</scope>
    <source>
        <strain evidence="2">Mf_WU_F_19750830_S460</strain>
    </source>
</reference>
<dbReference type="GO" id="GO:0006139">
    <property type="term" value="P:nucleobase-containing compound metabolic process"/>
    <property type="evidence" value="ECO:0007669"/>
    <property type="project" value="InterPro"/>
</dbReference>
<dbReference type="GO" id="GO:0003677">
    <property type="term" value="F:DNA binding"/>
    <property type="evidence" value="ECO:0007669"/>
    <property type="project" value="InterPro"/>
</dbReference>
<organism evidence="2 3">
    <name type="scientific">Microcystis flos-aquae Mf_WU_F_19750830_S460</name>
    <dbReference type="NCBI Taxonomy" id="2486237"/>
    <lineage>
        <taxon>Bacteria</taxon>
        <taxon>Bacillati</taxon>
        <taxon>Cyanobacteriota</taxon>
        <taxon>Cyanophyceae</taxon>
        <taxon>Oscillatoriophycideae</taxon>
        <taxon>Chroococcales</taxon>
        <taxon>Microcystaceae</taxon>
        <taxon>Microcystis</taxon>
    </lineage>
</organism>
<dbReference type="GO" id="GO:0004386">
    <property type="term" value="F:helicase activity"/>
    <property type="evidence" value="ECO:0007669"/>
    <property type="project" value="UniProtKB-KW"/>
</dbReference>
<dbReference type="SMART" id="SM00491">
    <property type="entry name" value="HELICc2"/>
    <property type="match status" value="1"/>
</dbReference>
<dbReference type="GO" id="GO:0005524">
    <property type="term" value="F:ATP binding"/>
    <property type="evidence" value="ECO:0007669"/>
    <property type="project" value="InterPro"/>
</dbReference>
<evidence type="ECO:0000259" key="1">
    <source>
        <dbReference type="PROSITE" id="PS51192"/>
    </source>
</evidence>
<accession>A0A552LJD0</accession>
<dbReference type="InterPro" id="IPR006935">
    <property type="entry name" value="Helicase/UvrB_N"/>
</dbReference>
<keyword evidence="2" id="KW-0067">ATP-binding</keyword>
<dbReference type="Pfam" id="PF04851">
    <property type="entry name" value="ResIII"/>
    <property type="match status" value="1"/>
</dbReference>